<gene>
    <name evidence="2" type="ORF">B0H16DRAFT_1731425</name>
</gene>
<feature type="compositionally biased region" description="Basic residues" evidence="1">
    <location>
        <begin position="262"/>
        <end position="273"/>
    </location>
</feature>
<name>A0AAD7I532_9AGAR</name>
<dbReference type="EMBL" id="JARKIB010000128">
    <property type="protein sequence ID" value="KAJ7735163.1"/>
    <property type="molecule type" value="Genomic_DNA"/>
</dbReference>
<evidence type="ECO:0000313" key="3">
    <source>
        <dbReference type="Proteomes" id="UP001215598"/>
    </source>
</evidence>
<proteinExistence type="predicted"/>
<feature type="region of interest" description="Disordered" evidence="1">
    <location>
        <begin position="414"/>
        <end position="441"/>
    </location>
</feature>
<sequence>MHSPHPPRWTSSDASHSTLSSRRLMASSWAPSRSAVPTGAWNRIPNARLKLLSESDHGRIVSTRLRNARPEARAAPVPVPTTPSHFLLAFPNFARPFSRASSPAPSCSSEDTDCRVSSPTTDGATIPASHNEIDPSAIPDIKIQYLNGQRLYRCGSPCIHIQNFGGAEGFERAAARYARSSPCRPGPCTATSRWPPSSYAGCPRAAGFEEDRWQGGGEVEAGWMASHMMPFAMGDGPAMMECKFWPGRWGVDCARGGGNRAWARRRRRVRRRSRDAEGSVEVDLVGPLASAVGAAGAGRSTIAASAPQQHPRLARGRAHTPPADARGIQADAPGHASSSAAPASSTPALTGSVFARLYRMLYAVVAMDTLPGQALFSRDGYCTLVAVDEILPTHHRQQAVLQLQQIAAQHSVPMSYAHSGSGSQAGGSRKRPLEPLTRQRDECRWGPGPGRCDIGSSVDVSRLSMCESLPFACIKKHPSRLLWYVSHALAFAQSR</sequence>
<evidence type="ECO:0000256" key="1">
    <source>
        <dbReference type="SAM" id="MobiDB-lite"/>
    </source>
</evidence>
<accession>A0AAD7I532</accession>
<feature type="region of interest" description="Disordered" evidence="1">
    <location>
        <begin position="260"/>
        <end position="280"/>
    </location>
</feature>
<feature type="region of interest" description="Disordered" evidence="1">
    <location>
        <begin position="101"/>
        <end position="133"/>
    </location>
</feature>
<feature type="compositionally biased region" description="Low complexity" evidence="1">
    <location>
        <begin position="332"/>
        <end position="347"/>
    </location>
</feature>
<feature type="compositionally biased region" description="Basic and acidic residues" evidence="1">
    <location>
        <begin position="431"/>
        <end position="441"/>
    </location>
</feature>
<organism evidence="2 3">
    <name type="scientific">Mycena metata</name>
    <dbReference type="NCBI Taxonomy" id="1033252"/>
    <lineage>
        <taxon>Eukaryota</taxon>
        <taxon>Fungi</taxon>
        <taxon>Dikarya</taxon>
        <taxon>Basidiomycota</taxon>
        <taxon>Agaricomycotina</taxon>
        <taxon>Agaricomycetes</taxon>
        <taxon>Agaricomycetidae</taxon>
        <taxon>Agaricales</taxon>
        <taxon>Marasmiineae</taxon>
        <taxon>Mycenaceae</taxon>
        <taxon>Mycena</taxon>
    </lineage>
</organism>
<feature type="region of interest" description="Disordered" evidence="1">
    <location>
        <begin position="300"/>
        <end position="347"/>
    </location>
</feature>
<keyword evidence="3" id="KW-1185">Reference proteome</keyword>
<comment type="caution">
    <text evidence="2">The sequence shown here is derived from an EMBL/GenBank/DDBJ whole genome shotgun (WGS) entry which is preliminary data.</text>
</comment>
<dbReference type="Proteomes" id="UP001215598">
    <property type="component" value="Unassembled WGS sequence"/>
</dbReference>
<dbReference type="AlphaFoldDB" id="A0AAD7I532"/>
<protein>
    <submittedName>
        <fullName evidence="2">Uncharacterized protein</fullName>
    </submittedName>
</protein>
<reference evidence="2" key="1">
    <citation type="submission" date="2023-03" db="EMBL/GenBank/DDBJ databases">
        <title>Massive genome expansion in bonnet fungi (Mycena s.s.) driven by repeated elements and novel gene families across ecological guilds.</title>
        <authorList>
            <consortium name="Lawrence Berkeley National Laboratory"/>
            <person name="Harder C.B."/>
            <person name="Miyauchi S."/>
            <person name="Viragh M."/>
            <person name="Kuo A."/>
            <person name="Thoen E."/>
            <person name="Andreopoulos B."/>
            <person name="Lu D."/>
            <person name="Skrede I."/>
            <person name="Drula E."/>
            <person name="Henrissat B."/>
            <person name="Morin E."/>
            <person name="Kohler A."/>
            <person name="Barry K."/>
            <person name="LaButti K."/>
            <person name="Morin E."/>
            <person name="Salamov A."/>
            <person name="Lipzen A."/>
            <person name="Mereny Z."/>
            <person name="Hegedus B."/>
            <person name="Baldrian P."/>
            <person name="Stursova M."/>
            <person name="Weitz H."/>
            <person name="Taylor A."/>
            <person name="Grigoriev I.V."/>
            <person name="Nagy L.G."/>
            <person name="Martin F."/>
            <person name="Kauserud H."/>
        </authorList>
    </citation>
    <scope>NUCLEOTIDE SEQUENCE</scope>
    <source>
        <strain evidence="2">CBHHK182m</strain>
    </source>
</reference>
<evidence type="ECO:0000313" key="2">
    <source>
        <dbReference type="EMBL" id="KAJ7735163.1"/>
    </source>
</evidence>